<feature type="region of interest" description="Disordered" evidence="1">
    <location>
        <begin position="1"/>
        <end position="22"/>
    </location>
</feature>
<dbReference type="SUPFAM" id="SSF46785">
    <property type="entry name" value="Winged helix' DNA-binding domain"/>
    <property type="match status" value="1"/>
</dbReference>
<accession>A0A516GF34</accession>
<dbReference type="Proteomes" id="UP000315395">
    <property type="component" value="Chromosome"/>
</dbReference>
<proteinExistence type="predicted"/>
<keyword evidence="5" id="KW-1185">Reference proteome</keyword>
<keyword evidence="4" id="KW-0489">Methyltransferase</keyword>
<dbReference type="OrthoDB" id="9801363at2"/>
<sequence>MSTDTRPTTSPTTDTSTTASTEPSIDMDTLMAFVFRAVDEAGATLNAALVVLGDKLGYYKDLVAHGPTTPAELAERTGTAEPYAREWLNAQAAGQYVTYDPATVRYTLPPEQAIALTVEDSPAFLPGLFQIVLGTVHDMDHILAAARNGAGFGWHEHVSDVHVGCERFFRPSYNAHLVAEWLPALDGVVERLEAGALVADVGCGHGASTVLMAQAFPESTFIGYDYHPESIATARQRAADAGVSDRVSFEVASANDLPGSGFTLVTMFDCLHDMGDPVGAAQQVRGALTADGTWMVVEPMSGDHVEDNLNPVGRAYYGFSTLLCTPASLSQDVGLALGTQAGPAKIRDVATAAGFTRFASVAQTPFNRVLEIRP</sequence>
<reference evidence="4 5" key="1">
    <citation type="submission" date="2019-07" db="EMBL/GenBank/DDBJ databases">
        <title>complete genome sequencing of Ornithinimicrobium sp. H23M54.</title>
        <authorList>
            <person name="Bae J.-W."/>
            <person name="Lee S.-Y."/>
        </authorList>
    </citation>
    <scope>NUCLEOTIDE SEQUENCE [LARGE SCALE GENOMIC DNA]</scope>
    <source>
        <strain evidence="4 5">H23M54</strain>
    </source>
</reference>
<evidence type="ECO:0000313" key="5">
    <source>
        <dbReference type="Proteomes" id="UP000315395"/>
    </source>
</evidence>
<dbReference type="InterPro" id="IPR048711">
    <property type="entry name" value="WHD_Rv2258c"/>
</dbReference>
<dbReference type="Pfam" id="PF13847">
    <property type="entry name" value="Methyltransf_31"/>
    <property type="match status" value="1"/>
</dbReference>
<dbReference type="InterPro" id="IPR025714">
    <property type="entry name" value="Methyltranfer_dom"/>
</dbReference>
<feature type="domain" description="S-adenosylmethionine-dependent methyltransferase Rv2258c-like winged HTH" evidence="3">
    <location>
        <begin position="48"/>
        <end position="117"/>
    </location>
</feature>
<evidence type="ECO:0000259" key="3">
    <source>
        <dbReference type="Pfam" id="PF21320"/>
    </source>
</evidence>
<evidence type="ECO:0000259" key="2">
    <source>
        <dbReference type="Pfam" id="PF13847"/>
    </source>
</evidence>
<dbReference type="InterPro" id="IPR036390">
    <property type="entry name" value="WH_DNA-bd_sf"/>
</dbReference>
<dbReference type="PANTHER" id="PTHR45128:SF2">
    <property type="entry name" value="METHYLTRANSFERASE DOMAIN-CONTAINING PROTEIN"/>
    <property type="match status" value="1"/>
</dbReference>
<dbReference type="GO" id="GO:0032259">
    <property type="term" value="P:methylation"/>
    <property type="evidence" value="ECO:0007669"/>
    <property type="project" value="UniProtKB-KW"/>
</dbReference>
<dbReference type="InterPro" id="IPR029063">
    <property type="entry name" value="SAM-dependent_MTases_sf"/>
</dbReference>
<protein>
    <submittedName>
        <fullName evidence="4">Class I SAM-dependent methyltransferase</fullName>
    </submittedName>
</protein>
<dbReference type="CDD" id="cd02440">
    <property type="entry name" value="AdoMet_MTases"/>
    <property type="match status" value="1"/>
</dbReference>
<name>A0A516GF34_9MICO</name>
<gene>
    <name evidence="4" type="ORF">FNH13_18790</name>
</gene>
<dbReference type="EMBL" id="CP041616">
    <property type="protein sequence ID" value="QDO90118.1"/>
    <property type="molecule type" value="Genomic_DNA"/>
</dbReference>
<evidence type="ECO:0000313" key="4">
    <source>
        <dbReference type="EMBL" id="QDO90118.1"/>
    </source>
</evidence>
<dbReference type="SUPFAM" id="SSF53335">
    <property type="entry name" value="S-adenosyl-L-methionine-dependent methyltransferases"/>
    <property type="match status" value="1"/>
</dbReference>
<keyword evidence="4" id="KW-0808">Transferase</keyword>
<dbReference type="GO" id="GO:0008168">
    <property type="term" value="F:methyltransferase activity"/>
    <property type="evidence" value="ECO:0007669"/>
    <property type="project" value="UniProtKB-KW"/>
</dbReference>
<evidence type="ECO:0000256" key="1">
    <source>
        <dbReference type="SAM" id="MobiDB-lite"/>
    </source>
</evidence>
<feature type="domain" description="Methyltransferase" evidence="2">
    <location>
        <begin position="195"/>
        <end position="300"/>
    </location>
</feature>
<dbReference type="AlphaFoldDB" id="A0A516GF34"/>
<dbReference type="Gene3D" id="3.40.50.150">
    <property type="entry name" value="Vaccinia Virus protein VP39"/>
    <property type="match status" value="1"/>
</dbReference>
<dbReference type="KEGG" id="orz:FNH13_18790"/>
<dbReference type="InterPro" id="IPR053173">
    <property type="entry name" value="SAM-binding_MTase"/>
</dbReference>
<organism evidence="4 5">
    <name type="scientific">Ornithinimicrobium ciconiae</name>
    <dbReference type="NCBI Taxonomy" id="2594265"/>
    <lineage>
        <taxon>Bacteria</taxon>
        <taxon>Bacillati</taxon>
        <taxon>Actinomycetota</taxon>
        <taxon>Actinomycetes</taxon>
        <taxon>Micrococcales</taxon>
        <taxon>Ornithinimicrobiaceae</taxon>
        <taxon>Ornithinimicrobium</taxon>
    </lineage>
</organism>
<dbReference type="Pfam" id="PF21320">
    <property type="entry name" value="WHD_Rv2258c"/>
    <property type="match status" value="1"/>
</dbReference>
<dbReference type="PANTHER" id="PTHR45128">
    <property type="entry name" value="METHYLTRANSFERASE TYPE 11"/>
    <property type="match status" value="1"/>
</dbReference>
<dbReference type="RefSeq" id="WP_143784844.1">
    <property type="nucleotide sequence ID" value="NZ_CP041616.1"/>
</dbReference>